<dbReference type="EMBL" id="BGPR01005632">
    <property type="protein sequence ID" value="GBN11991.1"/>
    <property type="molecule type" value="Genomic_DNA"/>
</dbReference>
<protein>
    <submittedName>
        <fullName evidence="1">Uncharacterized protein</fullName>
    </submittedName>
</protein>
<gene>
    <name evidence="1" type="ORF">AVEN_169160_1</name>
</gene>
<reference evidence="1 2" key="1">
    <citation type="journal article" date="2019" name="Sci. Rep.">
        <title>Orb-weaving spider Araneus ventricosus genome elucidates the spidroin gene catalogue.</title>
        <authorList>
            <person name="Kono N."/>
            <person name="Nakamura H."/>
            <person name="Ohtoshi R."/>
            <person name="Moran D.A.P."/>
            <person name="Shinohara A."/>
            <person name="Yoshida Y."/>
            <person name="Fujiwara M."/>
            <person name="Mori M."/>
            <person name="Tomita M."/>
            <person name="Arakawa K."/>
        </authorList>
    </citation>
    <scope>NUCLEOTIDE SEQUENCE [LARGE SCALE GENOMIC DNA]</scope>
</reference>
<accession>A0A4Y2LBB5</accession>
<proteinExistence type="predicted"/>
<sequence length="100" mass="11251">MPDPYFLGKCPRIFSLETSPRFVLREAAFSTKEELRLSGNSGRAVSRAFLCFSQKVARNNLVRVRNLIDCLEGSLAGNNVPFVGIFWGTWLLVLGQRNTE</sequence>
<dbReference type="AlphaFoldDB" id="A0A4Y2LBB5"/>
<comment type="caution">
    <text evidence="1">The sequence shown here is derived from an EMBL/GenBank/DDBJ whole genome shotgun (WGS) entry which is preliminary data.</text>
</comment>
<evidence type="ECO:0000313" key="1">
    <source>
        <dbReference type="EMBL" id="GBN11991.1"/>
    </source>
</evidence>
<dbReference type="Proteomes" id="UP000499080">
    <property type="component" value="Unassembled WGS sequence"/>
</dbReference>
<evidence type="ECO:0000313" key="2">
    <source>
        <dbReference type="Proteomes" id="UP000499080"/>
    </source>
</evidence>
<name>A0A4Y2LBB5_ARAVE</name>
<organism evidence="1 2">
    <name type="scientific">Araneus ventricosus</name>
    <name type="common">Orbweaver spider</name>
    <name type="synonym">Epeira ventricosa</name>
    <dbReference type="NCBI Taxonomy" id="182803"/>
    <lineage>
        <taxon>Eukaryota</taxon>
        <taxon>Metazoa</taxon>
        <taxon>Ecdysozoa</taxon>
        <taxon>Arthropoda</taxon>
        <taxon>Chelicerata</taxon>
        <taxon>Arachnida</taxon>
        <taxon>Araneae</taxon>
        <taxon>Araneomorphae</taxon>
        <taxon>Entelegynae</taxon>
        <taxon>Araneoidea</taxon>
        <taxon>Araneidae</taxon>
        <taxon>Araneus</taxon>
    </lineage>
</organism>
<keyword evidence="2" id="KW-1185">Reference proteome</keyword>